<sequence>MPPLNNPASISSVFTIHPEAGTQSLLGHAREILASMNVMSTDLACGLEGSRRATAIQQLASVAELLVDRALKILELPDQPHETSTTSKS</sequence>
<dbReference type="Pfam" id="PF19619">
    <property type="entry name" value="DUF6124"/>
    <property type="match status" value="1"/>
</dbReference>
<name>A0A1H1UNX6_9PSED</name>
<dbReference type="Proteomes" id="UP000198481">
    <property type="component" value="Chromosome I"/>
</dbReference>
<dbReference type="AlphaFoldDB" id="A0A1H1UNX6"/>
<evidence type="ECO:0000313" key="1">
    <source>
        <dbReference type="EMBL" id="SDS73980.1"/>
    </source>
</evidence>
<protein>
    <recommendedName>
        <fullName evidence="3">DUF3077 domain-containing protein</fullName>
    </recommendedName>
</protein>
<reference evidence="1 2" key="1">
    <citation type="submission" date="2016-10" db="EMBL/GenBank/DDBJ databases">
        <authorList>
            <person name="de Groot N.N."/>
        </authorList>
    </citation>
    <scope>NUCLEOTIDE SEQUENCE [LARGE SCALE GENOMIC DNA]</scope>
    <source>
        <strain evidence="1 2">LMG 26867</strain>
    </source>
</reference>
<accession>A0A1H1UNX6</accession>
<organism evidence="1 2">
    <name type="scientific">Pseudomonas prosekii</name>
    <dbReference type="NCBI Taxonomy" id="1148509"/>
    <lineage>
        <taxon>Bacteria</taxon>
        <taxon>Pseudomonadati</taxon>
        <taxon>Pseudomonadota</taxon>
        <taxon>Gammaproteobacteria</taxon>
        <taxon>Pseudomonadales</taxon>
        <taxon>Pseudomonadaceae</taxon>
        <taxon>Pseudomonas</taxon>
    </lineage>
</organism>
<evidence type="ECO:0008006" key="3">
    <source>
        <dbReference type="Google" id="ProtNLM"/>
    </source>
</evidence>
<dbReference type="EMBL" id="LT629762">
    <property type="protein sequence ID" value="SDS73980.1"/>
    <property type="molecule type" value="Genomic_DNA"/>
</dbReference>
<evidence type="ECO:0000313" key="2">
    <source>
        <dbReference type="Proteomes" id="UP000198481"/>
    </source>
</evidence>
<proteinExistence type="predicted"/>
<gene>
    <name evidence="1" type="ORF">SAMN05216222_2153</name>
</gene>